<dbReference type="EMBL" id="JBFAKC010000003">
    <property type="protein sequence ID" value="MEV0707564.1"/>
    <property type="molecule type" value="Genomic_DNA"/>
</dbReference>
<evidence type="ECO:0000313" key="2">
    <source>
        <dbReference type="EMBL" id="MEV0707564.1"/>
    </source>
</evidence>
<reference evidence="2 3" key="1">
    <citation type="submission" date="2024-06" db="EMBL/GenBank/DDBJ databases">
        <title>The Natural Products Discovery Center: Release of the First 8490 Sequenced Strains for Exploring Actinobacteria Biosynthetic Diversity.</title>
        <authorList>
            <person name="Kalkreuter E."/>
            <person name="Kautsar S.A."/>
            <person name="Yang D."/>
            <person name="Bader C.D."/>
            <person name="Teijaro C.N."/>
            <person name="Fluegel L."/>
            <person name="Davis C.M."/>
            <person name="Simpson J.R."/>
            <person name="Lauterbach L."/>
            <person name="Steele A.D."/>
            <person name="Gui C."/>
            <person name="Meng S."/>
            <person name="Li G."/>
            <person name="Viehrig K."/>
            <person name="Ye F."/>
            <person name="Su P."/>
            <person name="Kiefer A.F."/>
            <person name="Nichols A."/>
            <person name="Cepeda A.J."/>
            <person name="Yan W."/>
            <person name="Fan B."/>
            <person name="Jiang Y."/>
            <person name="Adhikari A."/>
            <person name="Zheng C.-J."/>
            <person name="Schuster L."/>
            <person name="Cowan T.M."/>
            <person name="Smanski M.J."/>
            <person name="Chevrette M.G."/>
            <person name="De Carvalho L.P.S."/>
            <person name="Shen B."/>
        </authorList>
    </citation>
    <scope>NUCLEOTIDE SEQUENCE [LARGE SCALE GENOMIC DNA]</scope>
    <source>
        <strain evidence="2 3">NPDC050403</strain>
    </source>
</reference>
<feature type="region of interest" description="Disordered" evidence="1">
    <location>
        <begin position="375"/>
        <end position="403"/>
    </location>
</feature>
<feature type="compositionally biased region" description="Polar residues" evidence="1">
    <location>
        <begin position="487"/>
        <end position="499"/>
    </location>
</feature>
<evidence type="ECO:0000256" key="1">
    <source>
        <dbReference type="SAM" id="MobiDB-lite"/>
    </source>
</evidence>
<feature type="region of interest" description="Disordered" evidence="1">
    <location>
        <begin position="435"/>
        <end position="548"/>
    </location>
</feature>
<feature type="compositionally biased region" description="Acidic residues" evidence="1">
    <location>
        <begin position="382"/>
        <end position="392"/>
    </location>
</feature>
<proteinExistence type="predicted"/>
<feature type="compositionally biased region" description="Basic and acidic residues" evidence="1">
    <location>
        <begin position="463"/>
        <end position="486"/>
    </location>
</feature>
<accession>A0ABV3FQ71</accession>
<comment type="caution">
    <text evidence="2">The sequence shown here is derived from an EMBL/GenBank/DDBJ whole genome shotgun (WGS) entry which is preliminary data.</text>
</comment>
<gene>
    <name evidence="2" type="ORF">AB0I48_08385</name>
</gene>
<name>A0ABV3FQ71_9NOCA</name>
<dbReference type="Proteomes" id="UP001551695">
    <property type="component" value="Unassembled WGS sequence"/>
</dbReference>
<evidence type="ECO:0000313" key="3">
    <source>
        <dbReference type="Proteomes" id="UP001551695"/>
    </source>
</evidence>
<feature type="compositionally biased region" description="Basic and acidic residues" evidence="1">
    <location>
        <begin position="313"/>
        <end position="324"/>
    </location>
</feature>
<organism evidence="2 3">
    <name type="scientific">Nocardia aurea</name>
    <dbReference type="NCBI Taxonomy" id="2144174"/>
    <lineage>
        <taxon>Bacteria</taxon>
        <taxon>Bacillati</taxon>
        <taxon>Actinomycetota</taxon>
        <taxon>Actinomycetes</taxon>
        <taxon>Mycobacteriales</taxon>
        <taxon>Nocardiaceae</taxon>
        <taxon>Nocardia</taxon>
    </lineage>
</organism>
<keyword evidence="3" id="KW-1185">Reference proteome</keyword>
<feature type="region of interest" description="Disordered" evidence="1">
    <location>
        <begin position="251"/>
        <end position="328"/>
    </location>
</feature>
<sequence length="548" mass="58590">MVEHHTIPLSSAADATADILLNNGASGLLYFEEYLPRYNKCFASLGIGCGEIAHLRMSSLYARYDIERGLDIEALEQMAATIGRLVTATKVELDSQTELRAALPSVWRGQAGDAAWLMLDSQVKRAEVDHDHVSALFTVLTKAAGGLREIVEVKVRIVENYWHPTLPDIPDRNGRSREEIDKFFDTAWNDRESEEGREAERWLRETFAAHVEATVASFEQVCSSAEAAVRQLYDDLIAALNGVDTTPYPVQAEMPGVNAENPSTKDSKDSSRCVPGGSADANASNNGSSKNAVNNGGSKNASRGESENASNDCDNKKTADDSDKNATLSGLESLGQTFASAASALARGLEPGLTSLGELIAEGIDGVLTKAETAIEDQKVDDPDDSESEDGDTDGKKDAEVGEFDLDGRHFMLEVGADGLPKLVETCADGTSHAYSVTLDENGNPTIAGKVDGTNGVQETDAEVGKRPELHSESMKHEPRSADKSEQLAQNPSEGSTGQPSASPRLPRARRHEDGEHMPKIVPVPGTPENPIARQPDSGALLAEAGPL</sequence>
<feature type="compositionally biased region" description="Polar residues" evidence="1">
    <location>
        <begin position="435"/>
        <end position="445"/>
    </location>
</feature>
<feature type="compositionally biased region" description="Low complexity" evidence="1">
    <location>
        <begin position="276"/>
        <end position="301"/>
    </location>
</feature>
<dbReference type="RefSeq" id="WP_357781450.1">
    <property type="nucleotide sequence ID" value="NZ_JBFAKC010000003.1"/>
</dbReference>
<protein>
    <submittedName>
        <fullName evidence="2">Uncharacterized protein</fullName>
    </submittedName>
</protein>
<feature type="compositionally biased region" description="Basic and acidic residues" evidence="1">
    <location>
        <begin position="393"/>
        <end position="403"/>
    </location>
</feature>